<proteinExistence type="predicted"/>
<feature type="compositionally biased region" description="Low complexity" evidence="1">
    <location>
        <begin position="224"/>
        <end position="240"/>
    </location>
</feature>
<reference evidence="2" key="1">
    <citation type="submission" date="2020-02" db="EMBL/GenBank/DDBJ databases">
        <authorList>
            <person name="Meier V. D."/>
        </authorList>
    </citation>
    <scope>NUCLEOTIDE SEQUENCE</scope>
    <source>
        <strain evidence="2">AVDCRST_MAG79</strain>
    </source>
</reference>
<feature type="compositionally biased region" description="Basic residues" evidence="1">
    <location>
        <begin position="86"/>
        <end position="125"/>
    </location>
</feature>
<accession>A0A6J4TI97</accession>
<dbReference type="EC" id="3.1.26.3" evidence="2"/>
<feature type="region of interest" description="Disordered" evidence="1">
    <location>
        <begin position="18"/>
        <end position="440"/>
    </location>
</feature>
<feature type="non-terminal residue" evidence="2">
    <location>
        <position position="440"/>
    </location>
</feature>
<dbReference type="AlphaFoldDB" id="A0A6J4TI97"/>
<evidence type="ECO:0000313" key="2">
    <source>
        <dbReference type="EMBL" id="CAA9523932.1"/>
    </source>
</evidence>
<name>A0A6J4TI97_9ACTN</name>
<feature type="compositionally biased region" description="Basic residues" evidence="1">
    <location>
        <begin position="193"/>
        <end position="204"/>
    </location>
</feature>
<dbReference type="EMBL" id="CADCWC010000069">
    <property type="protein sequence ID" value="CAA9523932.1"/>
    <property type="molecule type" value="Genomic_DNA"/>
</dbReference>
<protein>
    <submittedName>
        <fullName evidence="2">Ribonuclease D</fullName>
        <ecNumber evidence="2">3.1.26.3</ecNumber>
    </submittedName>
</protein>
<gene>
    <name evidence="2" type="ORF">AVDCRST_MAG79-368</name>
</gene>
<dbReference type="GO" id="GO:0004525">
    <property type="term" value="F:ribonuclease III activity"/>
    <property type="evidence" value="ECO:0007669"/>
    <property type="project" value="UniProtKB-EC"/>
</dbReference>
<feature type="compositionally biased region" description="Basic and acidic residues" evidence="1">
    <location>
        <begin position="282"/>
        <end position="295"/>
    </location>
</feature>
<feature type="non-terminal residue" evidence="2">
    <location>
        <position position="1"/>
    </location>
</feature>
<feature type="compositionally biased region" description="Basic and acidic residues" evidence="1">
    <location>
        <begin position="136"/>
        <end position="172"/>
    </location>
</feature>
<keyword evidence="2" id="KW-0378">Hydrolase</keyword>
<feature type="compositionally biased region" description="Low complexity" evidence="1">
    <location>
        <begin position="266"/>
        <end position="279"/>
    </location>
</feature>
<feature type="compositionally biased region" description="Pro residues" evidence="1">
    <location>
        <begin position="419"/>
        <end position="428"/>
    </location>
</feature>
<feature type="compositionally biased region" description="Basic and acidic residues" evidence="1">
    <location>
        <begin position="351"/>
        <end position="360"/>
    </location>
</feature>
<feature type="compositionally biased region" description="Basic residues" evidence="1">
    <location>
        <begin position="41"/>
        <end position="57"/>
    </location>
</feature>
<sequence>GDRRGRRTAAGERRVCYPVVAPARPNKGRRPPLDCPDLRPLRRRRRADRRRRGRGARLPRPVRGADGARHRVPLGADVRPPAVPRPGRRRLRGRARRPARRRPARAGGRTARRPGRGGRHARARGRPAGVRPAPRRAADPDRRHADPGRVRRPDGVGEPRAADRRCPADHARASRVVLGLEQAAAVGDAGGLRGRRRAAPRGARRPPVGAGRREGPAGVGGSGARAALRGLLLGRPGPVRRVAEGRPPRPSDGAPARGARRRRGLARAGGPPSRPPGLLGHEGSDARRAGADRAAHARGRTAPAGVPEDAARGRAAQPPGRDRRRPRGPTPAAGARAGARRPTTGGGGRRAGRDAAEGPVRRRRPGTRARGHAQRPRPVRGGGRRGRRRRRTAARHGLALGPRRPGDRRAGRGTRQPVAPHPAAVPPDRPVRRWSAGRRL</sequence>
<organism evidence="2">
    <name type="scientific">uncultured Thermoleophilia bacterium</name>
    <dbReference type="NCBI Taxonomy" id="1497501"/>
    <lineage>
        <taxon>Bacteria</taxon>
        <taxon>Bacillati</taxon>
        <taxon>Actinomycetota</taxon>
        <taxon>Thermoleophilia</taxon>
        <taxon>environmental samples</taxon>
    </lineage>
</organism>
<feature type="compositionally biased region" description="Basic residues" evidence="1">
    <location>
        <begin position="361"/>
        <end position="394"/>
    </location>
</feature>
<evidence type="ECO:0000256" key="1">
    <source>
        <dbReference type="SAM" id="MobiDB-lite"/>
    </source>
</evidence>
<feature type="compositionally biased region" description="Low complexity" evidence="1">
    <location>
        <begin position="330"/>
        <end position="343"/>
    </location>
</feature>